<comment type="similarity">
    <text evidence="8">Belongs to the binding-protein-dependent transport system permease family. LivHM subfamily.</text>
</comment>
<keyword evidence="11" id="KW-1185">Reference proteome</keyword>
<dbReference type="Proteomes" id="UP000619743">
    <property type="component" value="Unassembled WGS sequence"/>
</dbReference>
<dbReference type="GO" id="GO:0022857">
    <property type="term" value="F:transmembrane transporter activity"/>
    <property type="evidence" value="ECO:0007669"/>
    <property type="project" value="InterPro"/>
</dbReference>
<feature type="transmembrane region" description="Helical" evidence="9">
    <location>
        <begin position="457"/>
        <end position="478"/>
    </location>
</feature>
<evidence type="ECO:0000313" key="10">
    <source>
        <dbReference type="EMBL" id="GGA76108.1"/>
    </source>
</evidence>
<evidence type="ECO:0000256" key="4">
    <source>
        <dbReference type="ARBA" id="ARBA00022692"/>
    </source>
</evidence>
<evidence type="ECO:0000256" key="3">
    <source>
        <dbReference type="ARBA" id="ARBA00022475"/>
    </source>
</evidence>
<comment type="caution">
    <text evidence="10">The sequence shown here is derived from an EMBL/GenBank/DDBJ whole genome shotgun (WGS) entry which is preliminary data.</text>
</comment>
<reference evidence="11" key="1">
    <citation type="journal article" date="2019" name="Int. J. Syst. Evol. Microbiol.">
        <title>The Global Catalogue of Microorganisms (GCM) 10K type strain sequencing project: providing services to taxonomists for standard genome sequencing and annotation.</title>
        <authorList>
            <consortium name="The Broad Institute Genomics Platform"/>
            <consortium name="The Broad Institute Genome Sequencing Center for Infectious Disease"/>
            <person name="Wu L."/>
            <person name="Ma J."/>
        </authorList>
    </citation>
    <scope>NUCLEOTIDE SEQUENCE [LARGE SCALE GENOMIC DNA]</scope>
    <source>
        <strain evidence="11">CGMCC 1.10130</strain>
    </source>
</reference>
<keyword evidence="3" id="KW-1003">Cell membrane</keyword>
<dbReference type="Pfam" id="PF02653">
    <property type="entry name" value="BPD_transp_2"/>
    <property type="match status" value="1"/>
</dbReference>
<dbReference type="PANTHER" id="PTHR11795">
    <property type="entry name" value="BRANCHED-CHAIN AMINO ACID TRANSPORT SYSTEM PERMEASE PROTEIN LIVH"/>
    <property type="match status" value="1"/>
</dbReference>
<evidence type="ECO:0000256" key="8">
    <source>
        <dbReference type="ARBA" id="ARBA00037998"/>
    </source>
</evidence>
<dbReference type="NCBIfam" id="TIGR03409">
    <property type="entry name" value="urea_trans_UrtB"/>
    <property type="match status" value="1"/>
</dbReference>
<sequence>MCTPGLMAPKGAILFPFSGSGGLQMLLRVLWVSLLLLSAVATTGFARADSFEQGLEQLKSKDFSHIEQGIAAIASSQHANTELVLNLLLNGELYRLKKTDELVVVQGKQDKKLIIVNLFDDSGESAQTVSKRKIKKVRINNSIRASLKAALASLKLSSPDVEQRQQAVSQLMGKLTPELYQTLSQRLDIERDNSVQELIEVALAVTDLNSTDSDSAEQQTAVATLSDSLQPAARNALAQFVETTDDAILKSQASKGLRSIDEKRKWAGHAETLFFGLSLGSVLVLAAIGLAITFGVMGVINMAHGELIMLGAYTTYVVQLLMPDNIALSILVSIPAAFLVSAFVGILIERGVIRFLYGRPLETLLATFGISLILQQAVRSIFSPLNRSVATPEFMSGVIEINPVLSLTLNRLYIIAFCLIVFALLFMLLRYTRLGIEVRAVAQNRAMARAMGVRSEWVDAMTFGLGSGIAGVAGVALSQLTNVGPNLGQAYIIDSFMVVVFGGVGNLWGTLVAGLSLGVANKIMEPWAGAVLAKILVLVFIILFIQKRPRGLFPQKGRSAEG</sequence>
<evidence type="ECO:0000256" key="9">
    <source>
        <dbReference type="SAM" id="Phobius"/>
    </source>
</evidence>
<dbReference type="CDD" id="cd06582">
    <property type="entry name" value="TM_PBP1_LivH_like"/>
    <property type="match status" value="1"/>
</dbReference>
<organism evidence="10 11">
    <name type="scientific">Neiella marina</name>
    <dbReference type="NCBI Taxonomy" id="508461"/>
    <lineage>
        <taxon>Bacteria</taxon>
        <taxon>Pseudomonadati</taxon>
        <taxon>Pseudomonadota</taxon>
        <taxon>Gammaproteobacteria</taxon>
        <taxon>Alteromonadales</taxon>
        <taxon>Echinimonadaceae</taxon>
        <taxon>Neiella</taxon>
    </lineage>
</organism>
<dbReference type="InterPro" id="IPR052157">
    <property type="entry name" value="BCAA_transport_permease"/>
</dbReference>
<accession>A0A8J2U4U1</accession>
<feature type="transmembrane region" description="Helical" evidence="9">
    <location>
        <begin position="360"/>
        <end position="378"/>
    </location>
</feature>
<feature type="transmembrane region" description="Helical" evidence="9">
    <location>
        <begin position="25"/>
        <end position="46"/>
    </location>
</feature>
<keyword evidence="5" id="KW-0029">Amino-acid transport</keyword>
<name>A0A8J2U4U1_9GAMM</name>
<keyword evidence="6 9" id="KW-1133">Transmembrane helix</keyword>
<proteinExistence type="inferred from homology"/>
<dbReference type="EMBL" id="BMDX01000007">
    <property type="protein sequence ID" value="GGA76108.1"/>
    <property type="molecule type" value="Genomic_DNA"/>
</dbReference>
<keyword evidence="7 9" id="KW-0472">Membrane</keyword>
<feature type="transmembrane region" description="Helical" evidence="9">
    <location>
        <begin position="273"/>
        <end position="300"/>
    </location>
</feature>
<feature type="transmembrane region" description="Helical" evidence="9">
    <location>
        <begin position="412"/>
        <end position="429"/>
    </location>
</feature>
<evidence type="ECO:0000256" key="6">
    <source>
        <dbReference type="ARBA" id="ARBA00022989"/>
    </source>
</evidence>
<evidence type="ECO:0000256" key="7">
    <source>
        <dbReference type="ARBA" id="ARBA00023136"/>
    </source>
</evidence>
<evidence type="ECO:0000313" key="11">
    <source>
        <dbReference type="Proteomes" id="UP000619743"/>
    </source>
</evidence>
<dbReference type="InterPro" id="IPR017779">
    <property type="entry name" value="ABC_UrtB_bac"/>
</dbReference>
<evidence type="ECO:0000256" key="2">
    <source>
        <dbReference type="ARBA" id="ARBA00022448"/>
    </source>
</evidence>
<feature type="transmembrane region" description="Helical" evidence="9">
    <location>
        <begin position="527"/>
        <end position="545"/>
    </location>
</feature>
<keyword evidence="4 9" id="KW-0812">Transmembrane</keyword>
<dbReference type="InterPro" id="IPR001851">
    <property type="entry name" value="ABC_transp_permease"/>
</dbReference>
<feature type="transmembrane region" description="Helical" evidence="9">
    <location>
        <begin position="326"/>
        <end position="348"/>
    </location>
</feature>
<protein>
    <submittedName>
        <fullName evidence="10">Branched-chain amino acid ABC transporter permease</fullName>
    </submittedName>
</protein>
<dbReference type="AlphaFoldDB" id="A0A8J2U4U1"/>
<dbReference type="GO" id="GO:0005886">
    <property type="term" value="C:plasma membrane"/>
    <property type="evidence" value="ECO:0007669"/>
    <property type="project" value="UniProtKB-SubCell"/>
</dbReference>
<dbReference type="PANTHER" id="PTHR11795:SF447">
    <property type="entry name" value="ABC TRANSPORTER PERMEASE PROTEIN"/>
    <property type="match status" value="1"/>
</dbReference>
<dbReference type="GO" id="GO:0006865">
    <property type="term" value="P:amino acid transport"/>
    <property type="evidence" value="ECO:0007669"/>
    <property type="project" value="UniProtKB-KW"/>
</dbReference>
<comment type="subcellular location">
    <subcellularLocation>
        <location evidence="1">Cell inner membrane</location>
        <topology evidence="1">Multi-pass membrane protein</topology>
    </subcellularLocation>
</comment>
<evidence type="ECO:0000256" key="5">
    <source>
        <dbReference type="ARBA" id="ARBA00022970"/>
    </source>
</evidence>
<evidence type="ECO:0000256" key="1">
    <source>
        <dbReference type="ARBA" id="ARBA00004429"/>
    </source>
</evidence>
<gene>
    <name evidence="10" type="ORF">GCM10011369_17500</name>
</gene>
<keyword evidence="2" id="KW-0813">Transport</keyword>
<feature type="transmembrane region" description="Helical" evidence="9">
    <location>
        <begin position="490"/>
        <end position="515"/>
    </location>
</feature>